<sequence length="380" mass="44535">MPDKSKTETNVIPRQSWSQESITKEKIILRKFINPAIYVEKEMLPARKTSPLSVNGSDEGYQSIDKRRPTTTVPESIKKNSFSESSSKRRLNKVRLIKKCTCSKSKCNCQCHPSDKRQSSSDFWEVSSTSSTSSTETQITVKIQTLPTEIPPFEVNNMSIGSLTSLSNESTILDPIEKEERIKQWLKRKEQEQKLRKLEEEKIQKQKEEQLAMQKEQKNEIYKQWLEKKKQEEKHKKNKEKEEGEKKKLDEERLKKQSEGEQMFQSWLKIKKKEKIEKKLQSKKKELKEYEEKKKRLEESQRAFDEWLKNSKYKQKPVPSNQGLSSLFLSNLVTYVNPEPWVGNLEHKKSNQVQTTLSDEKDNFPVIGSGQLITKGLKNY</sequence>
<accession>A0A9P0G627</accession>
<dbReference type="Pfam" id="PF13904">
    <property type="entry name" value="CCDC34"/>
    <property type="match status" value="1"/>
</dbReference>
<reference evidence="3" key="1">
    <citation type="submission" date="2022-01" db="EMBL/GenBank/DDBJ databases">
        <authorList>
            <person name="King R."/>
        </authorList>
    </citation>
    <scope>NUCLEOTIDE SEQUENCE</scope>
</reference>
<protein>
    <recommendedName>
        <fullName evidence="2">Coiled-coil domain-containing protein</fullName>
    </recommendedName>
</protein>
<evidence type="ECO:0000313" key="4">
    <source>
        <dbReference type="Proteomes" id="UP001153636"/>
    </source>
</evidence>
<dbReference type="EMBL" id="OV651813">
    <property type="protein sequence ID" value="CAH1099321.1"/>
    <property type="molecule type" value="Genomic_DNA"/>
</dbReference>
<evidence type="ECO:0000256" key="1">
    <source>
        <dbReference type="SAM" id="MobiDB-lite"/>
    </source>
</evidence>
<feature type="region of interest" description="Disordered" evidence="1">
    <location>
        <begin position="228"/>
        <end position="261"/>
    </location>
</feature>
<feature type="domain" description="Coiled-coil" evidence="2">
    <location>
        <begin position="179"/>
        <end position="341"/>
    </location>
</feature>
<organism evidence="3 4">
    <name type="scientific">Psylliodes chrysocephalus</name>
    <dbReference type="NCBI Taxonomy" id="3402493"/>
    <lineage>
        <taxon>Eukaryota</taxon>
        <taxon>Metazoa</taxon>
        <taxon>Ecdysozoa</taxon>
        <taxon>Arthropoda</taxon>
        <taxon>Hexapoda</taxon>
        <taxon>Insecta</taxon>
        <taxon>Pterygota</taxon>
        <taxon>Neoptera</taxon>
        <taxon>Endopterygota</taxon>
        <taxon>Coleoptera</taxon>
        <taxon>Polyphaga</taxon>
        <taxon>Cucujiformia</taxon>
        <taxon>Chrysomeloidea</taxon>
        <taxon>Chrysomelidae</taxon>
        <taxon>Galerucinae</taxon>
        <taxon>Alticini</taxon>
        <taxon>Psylliodes</taxon>
    </lineage>
</organism>
<dbReference type="PANTHER" id="PTHR23247:SF2">
    <property type="entry name" value="COILED-COIL DOMAIN-CONTAINING PROTEIN 34"/>
    <property type="match status" value="1"/>
</dbReference>
<dbReference type="InterPro" id="IPR045323">
    <property type="entry name" value="CCDC34"/>
</dbReference>
<name>A0A9P0G627_9CUCU</name>
<feature type="compositionally biased region" description="Basic and acidic residues" evidence="1">
    <location>
        <begin position="228"/>
        <end position="259"/>
    </location>
</feature>
<gene>
    <name evidence="3" type="ORF">PSYICH_LOCUS248</name>
</gene>
<proteinExistence type="predicted"/>
<dbReference type="Proteomes" id="UP001153636">
    <property type="component" value="Chromosome 1"/>
</dbReference>
<dbReference type="OrthoDB" id="6591885at2759"/>
<feature type="region of interest" description="Disordered" evidence="1">
    <location>
        <begin position="49"/>
        <end position="90"/>
    </location>
</feature>
<dbReference type="InterPro" id="IPR025259">
    <property type="entry name" value="CCDC34/181"/>
</dbReference>
<dbReference type="PANTHER" id="PTHR23247">
    <property type="entry name" value="NY-REN-41 ANTIGEN L15 -RELATED"/>
    <property type="match status" value="1"/>
</dbReference>
<keyword evidence="4" id="KW-1185">Reference proteome</keyword>
<evidence type="ECO:0000259" key="2">
    <source>
        <dbReference type="Pfam" id="PF13904"/>
    </source>
</evidence>
<dbReference type="AlphaFoldDB" id="A0A9P0G627"/>
<evidence type="ECO:0000313" key="3">
    <source>
        <dbReference type="EMBL" id="CAH1099321.1"/>
    </source>
</evidence>